<dbReference type="PROSITE" id="PS50014">
    <property type="entry name" value="BROMODOMAIN_2"/>
    <property type="match status" value="1"/>
</dbReference>
<dbReference type="Gene3D" id="1.20.920.10">
    <property type="entry name" value="Bromodomain-like"/>
    <property type="match status" value="1"/>
</dbReference>
<keyword evidence="4 8" id="KW-0175">Coiled coil</keyword>
<dbReference type="GO" id="GO:0016491">
    <property type="term" value="F:oxidoreductase activity"/>
    <property type="evidence" value="ECO:0007669"/>
    <property type="project" value="InterPro"/>
</dbReference>
<evidence type="ECO:0000256" key="3">
    <source>
        <dbReference type="ARBA" id="ARBA00023043"/>
    </source>
</evidence>
<feature type="compositionally biased region" description="Low complexity" evidence="9">
    <location>
        <begin position="122"/>
        <end position="131"/>
    </location>
</feature>
<feature type="compositionally biased region" description="Low complexity" evidence="9">
    <location>
        <begin position="1364"/>
        <end position="1373"/>
    </location>
</feature>
<keyword evidence="2" id="KW-0677">Repeat</keyword>
<dbReference type="SUPFAM" id="SSF48403">
    <property type="entry name" value="Ankyrin repeat"/>
    <property type="match status" value="1"/>
</dbReference>
<dbReference type="InterPro" id="IPR047184">
    <property type="entry name" value="KANK1-4"/>
</dbReference>
<evidence type="ECO:0000313" key="11">
    <source>
        <dbReference type="EMBL" id="ROI27858.1"/>
    </source>
</evidence>
<feature type="coiled-coil region" evidence="8">
    <location>
        <begin position="459"/>
        <end position="495"/>
    </location>
</feature>
<evidence type="ECO:0000256" key="8">
    <source>
        <dbReference type="SAM" id="Coils"/>
    </source>
</evidence>
<evidence type="ECO:0000256" key="1">
    <source>
        <dbReference type="ARBA" id="ARBA00022553"/>
    </source>
</evidence>
<feature type="region of interest" description="Disordered" evidence="9">
    <location>
        <begin position="1155"/>
        <end position="1218"/>
    </location>
</feature>
<evidence type="ECO:0000256" key="9">
    <source>
        <dbReference type="SAM" id="MobiDB-lite"/>
    </source>
</evidence>
<dbReference type="InterPro" id="IPR011254">
    <property type="entry name" value="Prismane-like_sf"/>
</dbReference>
<dbReference type="PRINTS" id="PR00503">
    <property type="entry name" value="BROMODOMAIN"/>
</dbReference>
<dbReference type="FunFam" id="1.25.40.20:FF:000017">
    <property type="entry name" value="KN motif and ankyrin repeat domain-containing protein 1"/>
    <property type="match status" value="1"/>
</dbReference>
<evidence type="ECO:0000256" key="5">
    <source>
        <dbReference type="ARBA" id="ARBA00023117"/>
    </source>
</evidence>
<name>A0A3N0XIW7_ANAGA</name>
<keyword evidence="3 6" id="KW-0040">ANK repeat</keyword>
<dbReference type="SMART" id="SM00248">
    <property type="entry name" value="ANK"/>
    <property type="match status" value="5"/>
</dbReference>
<feature type="region of interest" description="Disordered" evidence="9">
    <location>
        <begin position="85"/>
        <end position="152"/>
    </location>
</feature>
<gene>
    <name evidence="11" type="ORF">DPX16_23180</name>
</gene>
<dbReference type="PANTHER" id="PTHR24168:SF19">
    <property type="entry name" value="KN MOTIF AND ANKYRIN REPEAT DOMAIN-CONTAINING PROTEIN 1"/>
    <property type="match status" value="1"/>
</dbReference>
<evidence type="ECO:0000256" key="2">
    <source>
        <dbReference type="ARBA" id="ARBA00022737"/>
    </source>
</evidence>
<dbReference type="CDD" id="cd05516">
    <property type="entry name" value="Bromo_SNF2L2"/>
    <property type="match status" value="1"/>
</dbReference>
<dbReference type="Gene3D" id="1.25.40.20">
    <property type="entry name" value="Ankyrin repeat-containing domain"/>
    <property type="match status" value="1"/>
</dbReference>
<dbReference type="Proteomes" id="UP000281406">
    <property type="component" value="Unassembled WGS sequence"/>
</dbReference>
<feature type="compositionally biased region" description="Low complexity" evidence="9">
    <location>
        <begin position="106"/>
        <end position="115"/>
    </location>
</feature>
<feature type="region of interest" description="Disordered" evidence="9">
    <location>
        <begin position="197"/>
        <end position="221"/>
    </location>
</feature>
<feature type="repeat" description="ANK" evidence="6">
    <location>
        <begin position="928"/>
        <end position="953"/>
    </location>
</feature>
<dbReference type="Pfam" id="PF12796">
    <property type="entry name" value="Ank_2"/>
    <property type="match status" value="2"/>
</dbReference>
<dbReference type="PROSITE" id="PS50297">
    <property type="entry name" value="ANK_REP_REGION"/>
    <property type="match status" value="2"/>
</dbReference>
<evidence type="ECO:0000256" key="7">
    <source>
        <dbReference type="PROSITE-ProRule" id="PRU00035"/>
    </source>
</evidence>
<dbReference type="PANTHER" id="PTHR24168">
    <property type="entry name" value="KN MOTIF AND ANKYRIN REPEAT DOMAIN-CONTAINING"/>
    <property type="match status" value="1"/>
</dbReference>
<feature type="compositionally biased region" description="Basic residues" evidence="9">
    <location>
        <begin position="133"/>
        <end position="144"/>
    </location>
</feature>
<feature type="compositionally biased region" description="Polar residues" evidence="9">
    <location>
        <begin position="1182"/>
        <end position="1191"/>
    </location>
</feature>
<feature type="repeat" description="ANK" evidence="6">
    <location>
        <begin position="1000"/>
        <end position="1032"/>
    </location>
</feature>
<evidence type="ECO:0000259" key="10">
    <source>
        <dbReference type="PROSITE" id="PS50014"/>
    </source>
</evidence>
<comment type="caution">
    <text evidence="11">The sequence shown here is derived from an EMBL/GenBank/DDBJ whole genome shotgun (WGS) entry which is preliminary data.</text>
</comment>
<dbReference type="Pfam" id="PF12075">
    <property type="entry name" value="KN_motif"/>
    <property type="match status" value="1"/>
</dbReference>
<dbReference type="GO" id="GO:0005856">
    <property type="term" value="C:cytoskeleton"/>
    <property type="evidence" value="ECO:0007669"/>
    <property type="project" value="TreeGrafter"/>
</dbReference>
<dbReference type="InterPro" id="IPR036770">
    <property type="entry name" value="Ankyrin_rpt-contain_sf"/>
</dbReference>
<feature type="region of interest" description="Disordered" evidence="9">
    <location>
        <begin position="1328"/>
        <end position="1396"/>
    </location>
</feature>
<evidence type="ECO:0000313" key="12">
    <source>
        <dbReference type="Proteomes" id="UP000281406"/>
    </source>
</evidence>
<dbReference type="InterPro" id="IPR002110">
    <property type="entry name" value="Ankyrin_rpt"/>
</dbReference>
<organism evidence="11 12">
    <name type="scientific">Anabarilius grahami</name>
    <name type="common">Kanglang fish</name>
    <name type="synonym">Barilius grahami</name>
    <dbReference type="NCBI Taxonomy" id="495550"/>
    <lineage>
        <taxon>Eukaryota</taxon>
        <taxon>Metazoa</taxon>
        <taxon>Chordata</taxon>
        <taxon>Craniata</taxon>
        <taxon>Vertebrata</taxon>
        <taxon>Euteleostomi</taxon>
        <taxon>Actinopterygii</taxon>
        <taxon>Neopterygii</taxon>
        <taxon>Teleostei</taxon>
        <taxon>Ostariophysi</taxon>
        <taxon>Cypriniformes</taxon>
        <taxon>Xenocyprididae</taxon>
        <taxon>Xenocypridinae</taxon>
        <taxon>Xenocypridinae incertae sedis</taxon>
        <taxon>Anabarilius</taxon>
    </lineage>
</organism>
<accession>A0A3N0XIW7</accession>
<dbReference type="OrthoDB" id="5406014at2759"/>
<dbReference type="PROSITE" id="PS50088">
    <property type="entry name" value="ANK_REPEAT"/>
    <property type="match status" value="2"/>
</dbReference>
<dbReference type="InterPro" id="IPR021939">
    <property type="entry name" value="KN_motif"/>
</dbReference>
<evidence type="ECO:0000256" key="4">
    <source>
        <dbReference type="ARBA" id="ARBA00023054"/>
    </source>
</evidence>
<dbReference type="SMART" id="SM00297">
    <property type="entry name" value="BROMO"/>
    <property type="match status" value="1"/>
</dbReference>
<feature type="domain" description="Bromo" evidence="10">
    <location>
        <begin position="1235"/>
        <end position="1305"/>
    </location>
</feature>
<dbReference type="InterPro" id="IPR018359">
    <property type="entry name" value="Bromodomain_CS"/>
</dbReference>
<reference evidence="11 12" key="1">
    <citation type="submission" date="2018-10" db="EMBL/GenBank/DDBJ databases">
        <title>Genome assembly for a Yunnan-Guizhou Plateau 3E fish, Anabarilius grahami (Regan), and its evolutionary and genetic applications.</title>
        <authorList>
            <person name="Jiang W."/>
        </authorList>
    </citation>
    <scope>NUCLEOTIDE SEQUENCE [LARGE SCALE GENOMIC DNA]</scope>
    <source>
        <strain evidence="11">AG-KIZ</strain>
        <tissue evidence="11">Muscle</tissue>
    </source>
</reference>
<protein>
    <submittedName>
        <fullName evidence="11">KN motif and ankyrin repeat domain-containing protein 1</fullName>
    </submittedName>
</protein>
<feature type="compositionally biased region" description="Polar residues" evidence="9">
    <location>
        <begin position="1155"/>
        <end position="1165"/>
    </location>
</feature>
<dbReference type="InterPro" id="IPR036427">
    <property type="entry name" value="Bromodomain-like_sf"/>
</dbReference>
<feature type="compositionally biased region" description="Polar residues" evidence="9">
    <location>
        <begin position="90"/>
        <end position="105"/>
    </location>
</feature>
<dbReference type="GO" id="GO:0005737">
    <property type="term" value="C:cytoplasm"/>
    <property type="evidence" value="ECO:0007669"/>
    <property type="project" value="TreeGrafter"/>
</dbReference>
<dbReference type="EMBL" id="RJVU01073043">
    <property type="protein sequence ID" value="ROI27858.1"/>
    <property type="molecule type" value="Genomic_DNA"/>
</dbReference>
<sequence length="1396" mass="153095">MQTDSRLHASHSHEQAEWSVALLSPASACLRGLRKDWSEITADTLQSSPFSIDTPYGYQLDLDFVKYVDDIERSDTIRRLHFNKRPGAASTASESQRIVNPTHWTSSESLSSVSSDEAKKTSPSSSSSSSSVNRRRPPLPHSKPKSSSPRPAVLQDLVTSQRYVDETPAPATQHPTLTKPNPLVDKTLIETCKRLEHEKGTSQQGPPEPQPRRRLASFGGLGSRGTLSPYTSWNALNQGAKMTVLDQPQQGSLLLGNTLKISPSSSGRASPVSGVSPLHLQIVRDQMAAALRRLKDLEEQVKAIPVLQVKISVLQEEKRQLTALVKRQDEDQKSGSSTDKDLQEFSSKPAMEVWEHSAISGLTEFQQLSVEMQLLEKKIQDARLESSAFKMRDRKSVAVGDDRSINEVVDFHQHKLHFCKDVAVGAKPETQSVAISVTETMLGVVSNKEAETELQQQTIQHLSDRVQILEAELEEAMLKAEMGRLRSELREAEARNHADKSSCAQPQVNCAATQTGSQTRTLGVGNHTNLVHSAVGGGLERISIAVGVSCKPEVRVVSSGPDTPMEEWEVCQIVERKDQCVGSKLAETRNQGVGTTICMCDAATITLETMENKKNISHQTVGCGDCTVDMDVGTVKSLISQGTVTDPVRSVDFGVMASPQTLSQRTSTAFCTVSRSTSTFQACISEASTNTKHTLTRERHTNTAHTITRSLAVGDGKVCDRKGAVQMHSVGTSTCLVRDTSTSAVPKSVTRDVGIGMANINENILIGLHTRNIACGPSRLPDPVKTRSIGVEVGDGRIRDTEGQMFVQTEPGLDHYIDRMQKLLKEQQDLLTDSHPGSKHEVTLQSHGHLDEQVGVTAQSRSSNETAMVKQKNQMELQMSAALHVQQEWFCLSSQKRACPQIVEDFLFACRHVSADVLCYVANMADQNGNTALHYSVSHSNFSVVQILLAAGVCNIDYQNKAGYTPIMLASLAAVETKEDMMVVQELFSRGDVNAKASQAGQTALMLAVSHGRIDMVRALLAAGAEVNIQDDEGSSALMCAGEHGHADIVKLLLAQPGCDATLTDNDESTALSIALEAGHKDIAMLLYAHVNYSKGQPRLGAFRPPFGLCVLSDQLMKRLAARCNAGLLILSPPDWSQPGDHSQRSSVFPQIMSSPQSQAIQNGVSEVMEEESNLKKRKSDQQGNQGSETGQEVVEKVKKRRGRPPAEKLPPNPPKLTKQMNTIVDMVINYKDTLGRQISKGFVQLPSRKEVPEYYELIRKPVDFRRIRERVRNHKYRCIADMEKDIMQMCHNAQTFNLEGSQIFEDSIVLKSVFESARQRIVELSEEDNDAVGSSDGSHHFNLEAPVSETTNPKPGEKKVKNKTNPSNSSSKETVTNSDEDIGQECENNTRRLLN</sequence>
<feature type="compositionally biased region" description="Basic and acidic residues" evidence="9">
    <location>
        <begin position="325"/>
        <end position="343"/>
    </location>
</feature>
<dbReference type="InterPro" id="IPR001487">
    <property type="entry name" value="Bromodomain"/>
</dbReference>
<keyword evidence="12" id="KW-1185">Reference proteome</keyword>
<dbReference type="SUPFAM" id="SSF56821">
    <property type="entry name" value="Prismane protein-like"/>
    <property type="match status" value="1"/>
</dbReference>
<dbReference type="GO" id="GO:0030837">
    <property type="term" value="P:negative regulation of actin filament polymerization"/>
    <property type="evidence" value="ECO:0007669"/>
    <property type="project" value="InterPro"/>
</dbReference>
<feature type="region of interest" description="Disordered" evidence="9">
    <location>
        <begin position="325"/>
        <end position="346"/>
    </location>
</feature>
<dbReference type="FunFam" id="1.20.920.10:FF:000004">
    <property type="entry name" value="probable global transcription activator SNF2L2 isoform X1"/>
    <property type="match status" value="1"/>
</dbReference>
<dbReference type="Pfam" id="PF00439">
    <property type="entry name" value="Bromodomain"/>
    <property type="match status" value="1"/>
</dbReference>
<dbReference type="SUPFAM" id="SSF47370">
    <property type="entry name" value="Bromodomain"/>
    <property type="match status" value="1"/>
</dbReference>
<keyword evidence="5 7" id="KW-0103">Bromodomain</keyword>
<keyword evidence="1" id="KW-0597">Phosphoprotein</keyword>
<evidence type="ECO:0000256" key="6">
    <source>
        <dbReference type="PROSITE-ProRule" id="PRU00023"/>
    </source>
</evidence>
<proteinExistence type="predicted"/>
<dbReference type="PROSITE" id="PS00633">
    <property type="entry name" value="BROMODOMAIN_1"/>
    <property type="match status" value="1"/>
</dbReference>